<dbReference type="InterPro" id="IPR012340">
    <property type="entry name" value="NA-bd_OB-fold"/>
</dbReference>
<protein>
    <submittedName>
        <fullName evidence="2">RNB domain-containing ribonuclease</fullName>
    </submittedName>
</protein>
<dbReference type="Pfam" id="PF00773">
    <property type="entry name" value="RNB"/>
    <property type="match status" value="1"/>
</dbReference>
<organism evidence="2 3">
    <name type="scientific">Luteococcus peritonei</name>
    <dbReference type="NCBI Taxonomy" id="88874"/>
    <lineage>
        <taxon>Bacteria</taxon>
        <taxon>Bacillati</taxon>
        <taxon>Actinomycetota</taxon>
        <taxon>Actinomycetes</taxon>
        <taxon>Propionibacteriales</taxon>
        <taxon>Propionibacteriaceae</taxon>
        <taxon>Luteococcus</taxon>
    </lineage>
</organism>
<evidence type="ECO:0000313" key="3">
    <source>
        <dbReference type="Proteomes" id="UP001597326"/>
    </source>
</evidence>
<reference evidence="3" key="1">
    <citation type="journal article" date="2019" name="Int. J. Syst. Evol. Microbiol.">
        <title>The Global Catalogue of Microorganisms (GCM) 10K type strain sequencing project: providing services to taxonomists for standard genome sequencing and annotation.</title>
        <authorList>
            <consortium name="The Broad Institute Genomics Platform"/>
            <consortium name="The Broad Institute Genome Sequencing Center for Infectious Disease"/>
            <person name="Wu L."/>
            <person name="Ma J."/>
        </authorList>
    </citation>
    <scope>NUCLEOTIDE SEQUENCE [LARGE SCALE GENOMIC DNA]</scope>
    <source>
        <strain evidence="3">CAIM 431</strain>
    </source>
</reference>
<evidence type="ECO:0000313" key="2">
    <source>
        <dbReference type="EMBL" id="MFD1890634.1"/>
    </source>
</evidence>
<dbReference type="Proteomes" id="UP001597326">
    <property type="component" value="Unassembled WGS sequence"/>
</dbReference>
<dbReference type="RefSeq" id="WP_343874014.1">
    <property type="nucleotide sequence ID" value="NZ_BAAAIX010000023.1"/>
</dbReference>
<dbReference type="PANTHER" id="PTHR23355:SF9">
    <property type="entry name" value="DIS3-LIKE EXONUCLEASE 2"/>
    <property type="match status" value="1"/>
</dbReference>
<dbReference type="Pfam" id="PF18614">
    <property type="entry name" value="RNase_II_C_S1"/>
    <property type="match status" value="1"/>
</dbReference>
<dbReference type="SMART" id="SM00955">
    <property type="entry name" value="RNB"/>
    <property type="match status" value="1"/>
</dbReference>
<dbReference type="EMBL" id="JBHUFZ010000024">
    <property type="protein sequence ID" value="MFD1890634.1"/>
    <property type="molecule type" value="Genomic_DNA"/>
</dbReference>
<feature type="domain" description="RNB" evidence="1">
    <location>
        <begin position="55"/>
        <end position="374"/>
    </location>
</feature>
<dbReference type="InterPro" id="IPR001900">
    <property type="entry name" value="RNase_II/R"/>
</dbReference>
<dbReference type="InterPro" id="IPR050180">
    <property type="entry name" value="RNR_Ribonuclease"/>
</dbReference>
<keyword evidence="3" id="KW-1185">Reference proteome</keyword>
<dbReference type="SUPFAM" id="SSF50249">
    <property type="entry name" value="Nucleic acid-binding proteins"/>
    <property type="match status" value="1"/>
</dbReference>
<sequence length="480" mass="52502">MPARHISIAEQVPEQIREGLDRLRTELEVPQDFGPEVLAEAERRVAAGPLELGERADRTDLPFVTIDPEGSMDLDQAMYLQREGDGYLVWYAIADVAAWVEPGGAIDAEAQRRGQTFYAPSQRAPLHPPQLSEAAASLLSDGTARPALVWQVRLDATGAQTAATVERALVRSTERLSYTGVQQQLDAGQAPEWLLLLREIGQLRQQQEIDRGGVSLNLPEQEIVADESGWHVVFRAPLPVEDWNAQISLLTGMAAAGMMLEAGVGILRTLPPADERDVARLRRTARSLGIDWPAERDYPDFVRSLDVSQPSHLAMMTECTTLFRGAAYTVIDETTRGSNLKHNALAADYAHCTAPLRRLVDRYVGEICVHLCAGTEIPQWVLEALPALPQTMAESDRRAKKFERGVVDLTEALVLSNRIGEVFTGTLVDVDDKKGTGDISIADPATEAHLKLDGVALGDTVQVRLESVDLVAGQVRFTSA</sequence>
<dbReference type="InterPro" id="IPR040596">
    <property type="entry name" value="RNase_II_C_S1"/>
</dbReference>
<dbReference type="PANTHER" id="PTHR23355">
    <property type="entry name" value="RIBONUCLEASE"/>
    <property type="match status" value="1"/>
</dbReference>
<proteinExistence type="predicted"/>
<evidence type="ECO:0000259" key="1">
    <source>
        <dbReference type="SMART" id="SM00955"/>
    </source>
</evidence>
<comment type="caution">
    <text evidence="2">The sequence shown here is derived from an EMBL/GenBank/DDBJ whole genome shotgun (WGS) entry which is preliminary data.</text>
</comment>
<gene>
    <name evidence="2" type="ORF">ACFSCS_10655</name>
</gene>
<accession>A0ABW4RX42</accession>
<name>A0ABW4RX42_9ACTN</name>